<dbReference type="PROSITE" id="PS50097">
    <property type="entry name" value="BTB"/>
    <property type="match status" value="1"/>
</dbReference>
<dbReference type="SMART" id="SM00225">
    <property type="entry name" value="BTB"/>
    <property type="match status" value="1"/>
</dbReference>
<dbReference type="SUPFAM" id="SSF54695">
    <property type="entry name" value="POZ domain"/>
    <property type="match status" value="1"/>
</dbReference>
<feature type="domain" description="BTB" evidence="1">
    <location>
        <begin position="28"/>
        <end position="119"/>
    </location>
</feature>
<dbReference type="AlphaFoldDB" id="A0A4S8YFX0"/>
<dbReference type="Gene3D" id="3.30.710.10">
    <property type="entry name" value="Potassium Channel Kv1.1, Chain A"/>
    <property type="match status" value="1"/>
</dbReference>
<proteinExistence type="predicted"/>
<dbReference type="CDD" id="cd18186">
    <property type="entry name" value="BTB_POZ_ZBTB_KLHL-like"/>
    <property type="match status" value="1"/>
</dbReference>
<gene>
    <name evidence="2" type="ORF">D6D22_00146</name>
</gene>
<sequence length="271" mass="30095">MAANMPEDKGFVGGANADPAVFNNPQDSDIILKVGETQFYAHRVVLRMWSPFFKRALNSQFSVEGPEGYGAAEETSRYTAFIVQEMLITEGVQVAKSAIFDLGDEDSPENDEGMLKHMYGTTYMPSIPKSTFDCIDLLEQHVSAYTVADKYDCPSMRIAIIAAVHSDILVTEALYHRDDRCAALIARVCGPESPQLADPTLRQVFMDWISVSYRVFYLENKAFRDSMVAGTLLDAQCLSLVLVKLSEDLGKGQNRSMRCKTLAIPEFGCDD</sequence>
<dbReference type="Proteomes" id="UP000310687">
    <property type="component" value="Unassembled WGS sequence"/>
</dbReference>
<dbReference type="EMBL" id="QZAL01000001">
    <property type="protein sequence ID" value="THW53192.1"/>
    <property type="molecule type" value="Genomic_DNA"/>
</dbReference>
<reference evidence="2 3" key="1">
    <citation type="submission" date="2018-10" db="EMBL/GenBank/DDBJ databases">
        <title>Fifty Aureobasidium pullulans genomes reveal a recombining polyextremotolerant generalist.</title>
        <authorList>
            <person name="Gostincar C."/>
            <person name="Turk M."/>
            <person name="Zajc J."/>
            <person name="Gunde-Cimerman N."/>
        </authorList>
    </citation>
    <scope>NUCLEOTIDE SEQUENCE [LARGE SCALE GENOMIC DNA]</scope>
    <source>
        <strain evidence="2 3">EXF-11013</strain>
    </source>
</reference>
<dbReference type="InterPro" id="IPR000210">
    <property type="entry name" value="BTB/POZ_dom"/>
</dbReference>
<comment type="caution">
    <text evidence="2">The sequence shown here is derived from an EMBL/GenBank/DDBJ whole genome shotgun (WGS) entry which is preliminary data.</text>
</comment>
<name>A0A4S8YFX0_AURPU</name>
<evidence type="ECO:0000259" key="1">
    <source>
        <dbReference type="PROSITE" id="PS50097"/>
    </source>
</evidence>
<dbReference type="Pfam" id="PF00651">
    <property type="entry name" value="BTB"/>
    <property type="match status" value="1"/>
</dbReference>
<evidence type="ECO:0000313" key="3">
    <source>
        <dbReference type="Proteomes" id="UP000310687"/>
    </source>
</evidence>
<organism evidence="2 3">
    <name type="scientific">Aureobasidium pullulans</name>
    <name type="common">Black yeast</name>
    <name type="synonym">Pullularia pullulans</name>
    <dbReference type="NCBI Taxonomy" id="5580"/>
    <lineage>
        <taxon>Eukaryota</taxon>
        <taxon>Fungi</taxon>
        <taxon>Dikarya</taxon>
        <taxon>Ascomycota</taxon>
        <taxon>Pezizomycotina</taxon>
        <taxon>Dothideomycetes</taxon>
        <taxon>Dothideomycetidae</taxon>
        <taxon>Dothideales</taxon>
        <taxon>Saccotheciaceae</taxon>
        <taxon>Aureobasidium</taxon>
    </lineage>
</organism>
<evidence type="ECO:0000313" key="2">
    <source>
        <dbReference type="EMBL" id="THW53192.1"/>
    </source>
</evidence>
<accession>A0A4S8YFX0</accession>
<dbReference type="InterPro" id="IPR011333">
    <property type="entry name" value="SKP1/BTB/POZ_sf"/>
</dbReference>
<protein>
    <recommendedName>
        <fullName evidence="1">BTB domain-containing protein</fullName>
    </recommendedName>
</protein>